<feature type="signal peptide" evidence="1">
    <location>
        <begin position="1"/>
        <end position="22"/>
    </location>
</feature>
<dbReference type="AlphaFoldDB" id="A0A9P8TVB9"/>
<keyword evidence="1" id="KW-0732">Signal</keyword>
<organism evidence="2 3">
    <name type="scientific">Trichoderma cornu-damae</name>
    <dbReference type="NCBI Taxonomy" id="654480"/>
    <lineage>
        <taxon>Eukaryota</taxon>
        <taxon>Fungi</taxon>
        <taxon>Dikarya</taxon>
        <taxon>Ascomycota</taxon>
        <taxon>Pezizomycotina</taxon>
        <taxon>Sordariomycetes</taxon>
        <taxon>Hypocreomycetidae</taxon>
        <taxon>Hypocreales</taxon>
        <taxon>Hypocreaceae</taxon>
        <taxon>Trichoderma</taxon>
    </lineage>
</organism>
<gene>
    <name evidence="2" type="ORF">Trco_005386</name>
</gene>
<evidence type="ECO:0000256" key="1">
    <source>
        <dbReference type="SAM" id="SignalP"/>
    </source>
</evidence>
<accession>A0A9P8TVB9</accession>
<keyword evidence="3" id="KW-1185">Reference proteome</keyword>
<comment type="caution">
    <text evidence="2">The sequence shown here is derived from an EMBL/GenBank/DDBJ whole genome shotgun (WGS) entry which is preliminary data.</text>
</comment>
<name>A0A9P8TVB9_9HYPO</name>
<proteinExistence type="predicted"/>
<sequence>MRFLNPATLILGALSVAEVTQALCFDLTFWSYTGLVVQNSLRVLRDGVEICYLKGKGVKGDAKCGPGYISWQADIIEDSPKFLYSEGSHL</sequence>
<protein>
    <submittedName>
        <fullName evidence="2">Uncharacterized protein</fullName>
    </submittedName>
</protein>
<feature type="chain" id="PRO_5040119929" evidence="1">
    <location>
        <begin position="23"/>
        <end position="90"/>
    </location>
</feature>
<dbReference type="EMBL" id="JAIWOZ010000004">
    <property type="protein sequence ID" value="KAH6606233.1"/>
    <property type="molecule type" value="Genomic_DNA"/>
</dbReference>
<reference evidence="2" key="1">
    <citation type="submission" date="2021-08" db="EMBL/GenBank/DDBJ databases">
        <title>Chromosome-Level Trichoderma cornu-damae using Hi-C Data.</title>
        <authorList>
            <person name="Kim C.S."/>
        </authorList>
    </citation>
    <scope>NUCLEOTIDE SEQUENCE</scope>
    <source>
        <strain evidence="2">KA19-0412C</strain>
    </source>
</reference>
<evidence type="ECO:0000313" key="2">
    <source>
        <dbReference type="EMBL" id="KAH6606233.1"/>
    </source>
</evidence>
<dbReference type="Proteomes" id="UP000827724">
    <property type="component" value="Unassembled WGS sequence"/>
</dbReference>
<evidence type="ECO:0000313" key="3">
    <source>
        <dbReference type="Proteomes" id="UP000827724"/>
    </source>
</evidence>